<evidence type="ECO:0000256" key="1">
    <source>
        <dbReference type="SAM" id="MobiDB-lite"/>
    </source>
</evidence>
<feature type="compositionally biased region" description="Basic and acidic residues" evidence="1">
    <location>
        <begin position="86"/>
        <end position="100"/>
    </location>
</feature>
<evidence type="ECO:0000313" key="3">
    <source>
        <dbReference type="Proteomes" id="UP001458880"/>
    </source>
</evidence>
<comment type="caution">
    <text evidence="2">The sequence shown here is derived from an EMBL/GenBank/DDBJ whole genome shotgun (WGS) entry which is preliminary data.</text>
</comment>
<proteinExistence type="predicted"/>
<evidence type="ECO:0000313" key="2">
    <source>
        <dbReference type="EMBL" id="KAK9731687.1"/>
    </source>
</evidence>
<sequence>MFSDDVAENGLAENNVGSRNLPADRTFGRGEREPRKEEEVLHSKDYENLYKSFSTLRVLQKRLNYDVAENGLAENNMGSRNLPADRTFRPGEREPRKEVAENNMGSRNLPADRTFRPGEREPRKEEEILHSKDYENLYENYKTLRVLI</sequence>
<name>A0AAW1LDW4_POPJA</name>
<dbReference type="EMBL" id="JASPKY010000129">
    <property type="protein sequence ID" value="KAK9731687.1"/>
    <property type="molecule type" value="Genomic_DNA"/>
</dbReference>
<dbReference type="Proteomes" id="UP001458880">
    <property type="component" value="Unassembled WGS sequence"/>
</dbReference>
<keyword evidence="3" id="KW-1185">Reference proteome</keyword>
<reference evidence="2 3" key="1">
    <citation type="journal article" date="2024" name="BMC Genomics">
        <title>De novo assembly and annotation of Popillia japonica's genome with initial clues to its potential as an invasive pest.</title>
        <authorList>
            <person name="Cucini C."/>
            <person name="Boschi S."/>
            <person name="Funari R."/>
            <person name="Cardaioli E."/>
            <person name="Iannotti N."/>
            <person name="Marturano G."/>
            <person name="Paoli F."/>
            <person name="Bruttini M."/>
            <person name="Carapelli A."/>
            <person name="Frati F."/>
            <person name="Nardi F."/>
        </authorList>
    </citation>
    <scope>NUCLEOTIDE SEQUENCE [LARGE SCALE GENOMIC DNA]</scope>
    <source>
        <strain evidence="2">DMR45628</strain>
    </source>
</reference>
<feature type="region of interest" description="Disordered" evidence="1">
    <location>
        <begin position="74"/>
        <end position="126"/>
    </location>
</feature>
<gene>
    <name evidence="2" type="ORF">QE152_g13482</name>
</gene>
<organism evidence="2 3">
    <name type="scientific">Popillia japonica</name>
    <name type="common">Japanese beetle</name>
    <dbReference type="NCBI Taxonomy" id="7064"/>
    <lineage>
        <taxon>Eukaryota</taxon>
        <taxon>Metazoa</taxon>
        <taxon>Ecdysozoa</taxon>
        <taxon>Arthropoda</taxon>
        <taxon>Hexapoda</taxon>
        <taxon>Insecta</taxon>
        <taxon>Pterygota</taxon>
        <taxon>Neoptera</taxon>
        <taxon>Endopterygota</taxon>
        <taxon>Coleoptera</taxon>
        <taxon>Polyphaga</taxon>
        <taxon>Scarabaeiformia</taxon>
        <taxon>Scarabaeidae</taxon>
        <taxon>Rutelinae</taxon>
        <taxon>Popillia</taxon>
    </lineage>
</organism>
<feature type="region of interest" description="Disordered" evidence="1">
    <location>
        <begin position="1"/>
        <end position="40"/>
    </location>
</feature>
<protein>
    <submittedName>
        <fullName evidence="2">Uncharacterized protein</fullName>
    </submittedName>
</protein>
<dbReference type="AlphaFoldDB" id="A0AAW1LDW4"/>
<feature type="compositionally biased region" description="Basic and acidic residues" evidence="1">
    <location>
        <begin position="26"/>
        <end position="40"/>
    </location>
</feature>
<feature type="compositionally biased region" description="Basic and acidic residues" evidence="1">
    <location>
        <begin position="113"/>
        <end position="126"/>
    </location>
</feature>
<accession>A0AAW1LDW4</accession>